<evidence type="ECO:0000313" key="2">
    <source>
        <dbReference type="EMBL" id="KAJ5186704.1"/>
    </source>
</evidence>
<gene>
    <name evidence="2" type="ORF">N7449_011468</name>
</gene>
<feature type="compositionally biased region" description="Polar residues" evidence="1">
    <location>
        <begin position="1"/>
        <end position="11"/>
    </location>
</feature>
<feature type="compositionally biased region" description="Basic residues" evidence="1">
    <location>
        <begin position="42"/>
        <end position="53"/>
    </location>
</feature>
<sequence>MTMNKHSNLHTSLDRHKEADTMFRQSLRGREKTLGYNNHDIHKARKSMNKAHRRATDLEPS</sequence>
<evidence type="ECO:0000313" key="3">
    <source>
        <dbReference type="Proteomes" id="UP001150942"/>
    </source>
</evidence>
<reference evidence="2" key="2">
    <citation type="journal article" date="2023" name="IMA Fungus">
        <title>Comparative genomic study of the Penicillium genus elucidates a diverse pangenome and 15 lateral gene transfer events.</title>
        <authorList>
            <person name="Petersen C."/>
            <person name="Sorensen T."/>
            <person name="Nielsen M.R."/>
            <person name="Sondergaard T.E."/>
            <person name="Sorensen J.L."/>
            <person name="Fitzpatrick D.A."/>
            <person name="Frisvad J.C."/>
            <person name="Nielsen K.L."/>
        </authorList>
    </citation>
    <scope>NUCLEOTIDE SEQUENCE</scope>
    <source>
        <strain evidence="2">IBT 20477</strain>
    </source>
</reference>
<dbReference type="Gene3D" id="1.25.40.10">
    <property type="entry name" value="Tetratricopeptide repeat domain"/>
    <property type="match status" value="1"/>
</dbReference>
<dbReference type="Proteomes" id="UP001150942">
    <property type="component" value="Unassembled WGS sequence"/>
</dbReference>
<reference evidence="2" key="1">
    <citation type="submission" date="2022-11" db="EMBL/GenBank/DDBJ databases">
        <authorList>
            <person name="Petersen C."/>
        </authorList>
    </citation>
    <scope>NUCLEOTIDE SEQUENCE</scope>
    <source>
        <strain evidence="2">IBT 20477</strain>
    </source>
</reference>
<name>A0A9W9IX59_9EURO</name>
<comment type="caution">
    <text evidence="2">The sequence shown here is derived from an EMBL/GenBank/DDBJ whole genome shotgun (WGS) entry which is preliminary data.</text>
</comment>
<dbReference type="InterPro" id="IPR011990">
    <property type="entry name" value="TPR-like_helical_dom_sf"/>
</dbReference>
<protein>
    <submittedName>
        <fullName evidence="2">Uncharacterized protein</fullName>
    </submittedName>
</protein>
<proteinExistence type="predicted"/>
<dbReference type="AlphaFoldDB" id="A0A9W9IX59"/>
<dbReference type="Pfam" id="PF13374">
    <property type="entry name" value="TPR_10"/>
    <property type="match status" value="1"/>
</dbReference>
<dbReference type="EMBL" id="JAPQKQ010000008">
    <property type="protein sequence ID" value="KAJ5186704.1"/>
    <property type="molecule type" value="Genomic_DNA"/>
</dbReference>
<feature type="compositionally biased region" description="Basic and acidic residues" evidence="1">
    <location>
        <begin position="12"/>
        <end position="21"/>
    </location>
</feature>
<organism evidence="2 3">
    <name type="scientific">Penicillium cf. viridicatum</name>
    <dbReference type="NCBI Taxonomy" id="2972119"/>
    <lineage>
        <taxon>Eukaryota</taxon>
        <taxon>Fungi</taxon>
        <taxon>Dikarya</taxon>
        <taxon>Ascomycota</taxon>
        <taxon>Pezizomycotina</taxon>
        <taxon>Eurotiomycetes</taxon>
        <taxon>Eurotiomycetidae</taxon>
        <taxon>Eurotiales</taxon>
        <taxon>Aspergillaceae</taxon>
        <taxon>Penicillium</taxon>
    </lineage>
</organism>
<feature type="region of interest" description="Disordered" evidence="1">
    <location>
        <begin position="1"/>
        <end position="61"/>
    </location>
</feature>
<evidence type="ECO:0000256" key="1">
    <source>
        <dbReference type="SAM" id="MobiDB-lite"/>
    </source>
</evidence>
<keyword evidence="3" id="KW-1185">Reference proteome</keyword>
<accession>A0A9W9IX59</accession>